<dbReference type="AlphaFoldDB" id="A0A0F5FT47"/>
<dbReference type="Gene3D" id="3.30.160.20">
    <property type="match status" value="1"/>
</dbReference>
<dbReference type="EMBL" id="JZEX01000097">
    <property type="protein sequence ID" value="KKB12026.1"/>
    <property type="molecule type" value="Genomic_DNA"/>
</dbReference>
<dbReference type="GO" id="GO:0003747">
    <property type="term" value="F:translation release factor activity"/>
    <property type="evidence" value="ECO:0007669"/>
    <property type="project" value="InterPro"/>
</dbReference>
<protein>
    <submittedName>
        <fullName evidence="3">Peptide chain release factor I</fullName>
    </submittedName>
</protein>
<organism evidence="3 4">
    <name type="scientific">Devosia geojensis</name>
    <dbReference type="NCBI Taxonomy" id="443610"/>
    <lineage>
        <taxon>Bacteria</taxon>
        <taxon>Pseudomonadati</taxon>
        <taxon>Pseudomonadota</taxon>
        <taxon>Alphaproteobacteria</taxon>
        <taxon>Hyphomicrobiales</taxon>
        <taxon>Devosiaceae</taxon>
        <taxon>Devosia</taxon>
    </lineage>
</organism>
<dbReference type="OrthoDB" id="9815709at2"/>
<dbReference type="RefSeq" id="WP_046108392.1">
    <property type="nucleotide sequence ID" value="NZ_JZEX01000097.1"/>
</dbReference>
<dbReference type="PANTHER" id="PTHR47814">
    <property type="entry name" value="PEPTIDYL-TRNA HYDROLASE ARFB"/>
    <property type="match status" value="1"/>
</dbReference>
<sequence>MADPIAITRTIAIDPGEIEESFIRASGPGGQNVNKVSSAVQLRFDLMNSPSLPEPVKRRVATLAGSRLTKEGVIVLTSNSYRTQMQNRDAAVARLVALLREGAIVPRRRIATKPTAASKERRLAAKVRRSAVKQMRQGPAGEE</sequence>
<comment type="caution">
    <text evidence="3">The sequence shown here is derived from an EMBL/GenBank/DDBJ whole genome shotgun (WGS) entry which is preliminary data.</text>
</comment>
<evidence type="ECO:0000259" key="2">
    <source>
        <dbReference type="PROSITE" id="PS00745"/>
    </source>
</evidence>
<dbReference type="GO" id="GO:0043022">
    <property type="term" value="F:ribosome binding"/>
    <property type="evidence" value="ECO:0007669"/>
    <property type="project" value="TreeGrafter"/>
</dbReference>
<gene>
    <name evidence="3" type="ORF">VE25_09615</name>
</gene>
<dbReference type="SUPFAM" id="SSF110916">
    <property type="entry name" value="Peptidyl-tRNA hydrolase domain-like"/>
    <property type="match status" value="1"/>
</dbReference>
<keyword evidence="4" id="KW-1185">Reference proteome</keyword>
<proteinExistence type="predicted"/>
<dbReference type="GO" id="GO:0072344">
    <property type="term" value="P:rescue of stalled ribosome"/>
    <property type="evidence" value="ECO:0007669"/>
    <property type="project" value="TreeGrafter"/>
</dbReference>
<dbReference type="PANTHER" id="PTHR47814:SF1">
    <property type="entry name" value="PEPTIDYL-TRNA HYDROLASE ARFB"/>
    <property type="match status" value="1"/>
</dbReference>
<dbReference type="STRING" id="443610.VE25_09615"/>
<accession>A0A0F5FT47</accession>
<name>A0A0F5FT47_9HYPH</name>
<dbReference type="NCBIfam" id="NF006718">
    <property type="entry name" value="PRK09256.1"/>
    <property type="match status" value="1"/>
</dbReference>
<reference evidence="3 4" key="1">
    <citation type="submission" date="2015-03" db="EMBL/GenBank/DDBJ databases">
        <authorList>
            <person name="Hassan Y.I."/>
            <person name="Lepp D."/>
            <person name="Li X.-Z."/>
            <person name="Zhou T."/>
        </authorList>
    </citation>
    <scope>NUCLEOTIDE SEQUENCE [LARGE SCALE GENOMIC DNA]</scope>
    <source>
        <strain evidence="3 4">BD-c194</strain>
    </source>
</reference>
<dbReference type="Proteomes" id="UP000033632">
    <property type="component" value="Unassembled WGS sequence"/>
</dbReference>
<dbReference type="InterPro" id="IPR000352">
    <property type="entry name" value="Pep_chain_release_fac_I"/>
</dbReference>
<evidence type="ECO:0000313" key="3">
    <source>
        <dbReference type="EMBL" id="KKB12026.1"/>
    </source>
</evidence>
<feature type="domain" description="Prokaryotic-type class I peptide chain release factors" evidence="2">
    <location>
        <begin position="24"/>
        <end position="40"/>
    </location>
</feature>
<dbReference type="PATRIC" id="fig|443610.3.peg.90"/>
<dbReference type="PROSITE" id="PS00745">
    <property type="entry name" value="RF_PROK_I"/>
    <property type="match status" value="1"/>
</dbReference>
<evidence type="ECO:0000256" key="1">
    <source>
        <dbReference type="SAM" id="MobiDB-lite"/>
    </source>
</evidence>
<evidence type="ECO:0000313" key="4">
    <source>
        <dbReference type="Proteomes" id="UP000033632"/>
    </source>
</evidence>
<dbReference type="GO" id="GO:0004045">
    <property type="term" value="F:peptidyl-tRNA hydrolase activity"/>
    <property type="evidence" value="ECO:0007669"/>
    <property type="project" value="TreeGrafter"/>
</dbReference>
<dbReference type="Pfam" id="PF00472">
    <property type="entry name" value="RF-1"/>
    <property type="match status" value="1"/>
</dbReference>
<feature type="region of interest" description="Disordered" evidence="1">
    <location>
        <begin position="113"/>
        <end position="143"/>
    </location>
</feature>